<comment type="pathway">
    <text evidence="3">Amino-acid degradation; 4-aminobutanoate degradation.</text>
</comment>
<evidence type="ECO:0000256" key="13">
    <source>
        <dbReference type="ARBA" id="ARBA00030857"/>
    </source>
</evidence>
<evidence type="ECO:0000256" key="14">
    <source>
        <dbReference type="ARBA" id="ARBA00031787"/>
    </source>
</evidence>
<dbReference type="InterPro" id="IPR015422">
    <property type="entry name" value="PyrdxlP-dep_Trfase_small"/>
</dbReference>
<proteinExistence type="inferred from homology"/>
<dbReference type="GO" id="GO:0034386">
    <property type="term" value="F:4-aminobutyrate:2-oxoglutarate transaminase activity"/>
    <property type="evidence" value="ECO:0007669"/>
    <property type="project" value="UniProtKB-EC"/>
</dbReference>
<evidence type="ECO:0000256" key="11">
    <source>
        <dbReference type="ARBA" id="ARBA00029760"/>
    </source>
</evidence>
<dbReference type="Gene3D" id="3.90.1150.10">
    <property type="entry name" value="Aspartate Aminotransferase, domain 1"/>
    <property type="match status" value="1"/>
</dbReference>
<evidence type="ECO:0000256" key="3">
    <source>
        <dbReference type="ARBA" id="ARBA00005176"/>
    </source>
</evidence>
<evidence type="ECO:0000256" key="17">
    <source>
        <dbReference type="RuleBase" id="RU003560"/>
    </source>
</evidence>
<dbReference type="SUPFAM" id="SSF53383">
    <property type="entry name" value="PLP-dependent transferases"/>
    <property type="match status" value="1"/>
</dbReference>
<comment type="caution">
    <text evidence="18">The sequence shown here is derived from an EMBL/GenBank/DDBJ whole genome shotgun (WGS) entry which is preliminary data.</text>
</comment>
<evidence type="ECO:0000256" key="15">
    <source>
        <dbReference type="ARBA" id="ARBA00048021"/>
    </source>
</evidence>
<keyword evidence="8 18" id="KW-0032">Aminotransferase</keyword>
<dbReference type="PIRSF" id="PIRSF000521">
    <property type="entry name" value="Transaminase_4ab_Lys_Orn"/>
    <property type="match status" value="1"/>
</dbReference>
<dbReference type="GO" id="GO:0047298">
    <property type="term" value="F:(S)-3-amino-2-methylpropionate transaminase activity"/>
    <property type="evidence" value="ECO:0007669"/>
    <property type="project" value="UniProtKB-EC"/>
</dbReference>
<dbReference type="AlphaFoldDB" id="A0A848KUT2"/>
<comment type="catalytic activity">
    <reaction evidence="15">
        <text>4-aminobutanoate + 2-oxoglutarate = succinate semialdehyde + L-glutamate</text>
        <dbReference type="Rhea" id="RHEA:23352"/>
        <dbReference type="ChEBI" id="CHEBI:16810"/>
        <dbReference type="ChEBI" id="CHEBI:29985"/>
        <dbReference type="ChEBI" id="CHEBI:57706"/>
        <dbReference type="ChEBI" id="CHEBI:59888"/>
        <dbReference type="EC" id="2.6.1.19"/>
    </reaction>
</comment>
<dbReference type="PANTHER" id="PTHR11986">
    <property type="entry name" value="AMINOTRANSFERASE CLASS III"/>
    <property type="match status" value="1"/>
</dbReference>
<accession>A0A848KUT2</accession>
<comment type="cofactor">
    <cofactor evidence="2">
        <name>pyridoxal 5'-phosphate</name>
        <dbReference type="ChEBI" id="CHEBI:597326"/>
    </cofactor>
</comment>
<comment type="catalytic activity">
    <reaction evidence="1">
        <text>(S)-3-amino-2-methylpropanoate + 2-oxoglutarate = 2-methyl-3-oxopropanoate + L-glutamate</text>
        <dbReference type="Rhea" id="RHEA:13993"/>
        <dbReference type="ChEBI" id="CHEBI:16810"/>
        <dbReference type="ChEBI" id="CHEBI:29985"/>
        <dbReference type="ChEBI" id="CHEBI:57700"/>
        <dbReference type="ChEBI" id="CHEBI:58655"/>
        <dbReference type="EC" id="2.6.1.22"/>
    </reaction>
</comment>
<dbReference type="EMBL" id="JABBNB010000011">
    <property type="protein sequence ID" value="NMO01999.1"/>
    <property type="molecule type" value="Genomic_DNA"/>
</dbReference>
<evidence type="ECO:0000313" key="19">
    <source>
        <dbReference type="Proteomes" id="UP000550729"/>
    </source>
</evidence>
<evidence type="ECO:0000256" key="10">
    <source>
        <dbReference type="ARBA" id="ARBA00022898"/>
    </source>
</evidence>
<dbReference type="EC" id="2.6.1.19" evidence="6"/>
<dbReference type="FunFam" id="3.40.640.10:FF:000013">
    <property type="entry name" value="4-aminobutyrate aminotransferase"/>
    <property type="match status" value="1"/>
</dbReference>
<dbReference type="Proteomes" id="UP000550729">
    <property type="component" value="Unassembled WGS sequence"/>
</dbReference>
<dbReference type="Gene3D" id="3.40.640.10">
    <property type="entry name" value="Type I PLP-dependent aspartate aminotransferase-like (Major domain)"/>
    <property type="match status" value="1"/>
</dbReference>
<evidence type="ECO:0000256" key="6">
    <source>
        <dbReference type="ARBA" id="ARBA00012912"/>
    </source>
</evidence>
<evidence type="ECO:0000256" key="9">
    <source>
        <dbReference type="ARBA" id="ARBA00022679"/>
    </source>
</evidence>
<dbReference type="InterPro" id="IPR015421">
    <property type="entry name" value="PyrdxlP-dep_Trfase_major"/>
</dbReference>
<dbReference type="InterPro" id="IPR050103">
    <property type="entry name" value="Class-III_PLP-dep_AT"/>
</dbReference>
<dbReference type="PROSITE" id="PS00600">
    <property type="entry name" value="AA_TRANSFER_CLASS_3"/>
    <property type="match status" value="1"/>
</dbReference>
<dbReference type="GO" id="GO:0042802">
    <property type="term" value="F:identical protein binding"/>
    <property type="evidence" value="ECO:0007669"/>
    <property type="project" value="TreeGrafter"/>
</dbReference>
<dbReference type="InterPro" id="IPR005814">
    <property type="entry name" value="Aminotrans_3"/>
</dbReference>
<dbReference type="PANTHER" id="PTHR11986:SF79">
    <property type="entry name" value="ACETYLORNITHINE AMINOTRANSFERASE, MITOCHONDRIAL"/>
    <property type="match status" value="1"/>
</dbReference>
<gene>
    <name evidence="18" type="ORF">HH308_12330</name>
</gene>
<dbReference type="InterPro" id="IPR049704">
    <property type="entry name" value="Aminotrans_3_PPA_site"/>
</dbReference>
<dbReference type="GO" id="GO:0006526">
    <property type="term" value="P:L-arginine biosynthetic process"/>
    <property type="evidence" value="ECO:0007669"/>
    <property type="project" value="UniProtKB-KW"/>
</dbReference>
<dbReference type="Pfam" id="PF00202">
    <property type="entry name" value="Aminotran_3"/>
    <property type="match status" value="1"/>
</dbReference>
<reference evidence="18 19" key="1">
    <citation type="submission" date="2020-04" db="EMBL/GenBank/DDBJ databases">
        <title>Gordonia sp. nov. TBRC 11910.</title>
        <authorList>
            <person name="Suriyachadkun C."/>
        </authorList>
    </citation>
    <scope>NUCLEOTIDE SEQUENCE [LARGE SCALE GENOMIC DNA]</scope>
    <source>
        <strain evidence="18 19">TBRC 11910</strain>
    </source>
</reference>
<dbReference type="GO" id="GO:0030170">
    <property type="term" value="F:pyridoxal phosphate binding"/>
    <property type="evidence" value="ECO:0007669"/>
    <property type="project" value="InterPro"/>
</dbReference>
<keyword evidence="19" id="KW-1185">Reference proteome</keyword>
<dbReference type="RefSeq" id="WP_170194507.1">
    <property type="nucleotide sequence ID" value="NZ_JABBNB010000011.1"/>
</dbReference>
<evidence type="ECO:0000256" key="2">
    <source>
        <dbReference type="ARBA" id="ARBA00001933"/>
    </source>
</evidence>
<keyword evidence="9 18" id="KW-0808">Transferase</keyword>
<dbReference type="CDD" id="cd00610">
    <property type="entry name" value="OAT_like"/>
    <property type="match status" value="1"/>
</dbReference>
<evidence type="ECO:0000256" key="4">
    <source>
        <dbReference type="ARBA" id="ARBA00008954"/>
    </source>
</evidence>
<evidence type="ECO:0000256" key="8">
    <source>
        <dbReference type="ARBA" id="ARBA00022576"/>
    </source>
</evidence>
<sequence length="412" mass="44125">MSDSVLAGVWARITDLTIERGEGTWVETADGRRYLDATAGIAVCATGHCHPKVVEAIREQAGRIIHAQVNCYHHDLLEPLGRRLRDLTPPSIEKFFFSNSGAEAVEAAIKLAKQFTGRTNVIVFTGSFHGRTHLTGAMTTSKATYRLRTQPVPAGIFAAPFPDFVRYPDEDAEIDRCLEQLDFILDAQSAPSDTAAMIIEPVQGEGGYRPVPQRFMNGIAEICRAHGILLIIDEVQTGFGRTGTTFAIEQFDVEPDIFLMAKGIASGMPISAVGARAEIMDSWVPGSHGGTYGGNPIACAAALATIDVVTDPEVMTGVTARAAQLRGALDELAARYDGIVDVRGLGLMLAIEFADPSTAPTVMKECFERKLIVTTAGRNGAAIRWMPPLVITAAELAQAISIFVDAVDAVLG</sequence>
<comment type="similarity">
    <text evidence="4 17">Belongs to the class-III pyridoxal-phosphate-dependent aminotransferase family.</text>
</comment>
<evidence type="ECO:0000256" key="5">
    <source>
        <dbReference type="ARBA" id="ARBA00012876"/>
    </source>
</evidence>
<keyword evidence="10 17" id="KW-0663">Pyridoxal phosphate</keyword>
<evidence type="ECO:0000256" key="16">
    <source>
        <dbReference type="ARBA" id="ARBA00050054"/>
    </source>
</evidence>
<keyword evidence="7" id="KW-0028">Amino-acid biosynthesis</keyword>
<name>A0A848KUT2_9ACTN</name>
<evidence type="ECO:0000256" key="1">
    <source>
        <dbReference type="ARBA" id="ARBA00001750"/>
    </source>
</evidence>
<dbReference type="InterPro" id="IPR015424">
    <property type="entry name" value="PyrdxlP-dep_Trfase"/>
</dbReference>
<protein>
    <recommendedName>
        <fullName evidence="13">(S)-3-amino-2-methylpropionate transaminase</fullName>
        <ecNumber evidence="6">2.6.1.19</ecNumber>
        <ecNumber evidence="5">2.6.1.22</ecNumber>
    </recommendedName>
    <alternativeName>
        <fullName evidence="14">GABA aminotransferase</fullName>
    </alternativeName>
    <alternativeName>
        <fullName evidence="12">Gamma-amino-N-butyrate transaminase</fullName>
    </alternativeName>
    <alternativeName>
        <fullName evidence="16">Glutamate:succinic semialdehyde transaminase</fullName>
    </alternativeName>
    <alternativeName>
        <fullName evidence="11">L-AIBAT</fullName>
    </alternativeName>
</protein>
<organism evidence="18 19">
    <name type="scientific">Gordonia asplenii</name>
    <dbReference type="NCBI Taxonomy" id="2725283"/>
    <lineage>
        <taxon>Bacteria</taxon>
        <taxon>Bacillati</taxon>
        <taxon>Actinomycetota</taxon>
        <taxon>Actinomycetes</taxon>
        <taxon>Mycobacteriales</taxon>
        <taxon>Gordoniaceae</taxon>
        <taxon>Gordonia</taxon>
    </lineage>
</organism>
<evidence type="ECO:0000256" key="7">
    <source>
        <dbReference type="ARBA" id="ARBA00022571"/>
    </source>
</evidence>
<keyword evidence="7" id="KW-0055">Arginine biosynthesis</keyword>
<dbReference type="EC" id="2.6.1.22" evidence="5"/>
<evidence type="ECO:0000256" key="12">
    <source>
        <dbReference type="ARBA" id="ARBA00030204"/>
    </source>
</evidence>
<evidence type="ECO:0000313" key="18">
    <source>
        <dbReference type="EMBL" id="NMO01999.1"/>
    </source>
</evidence>